<evidence type="ECO:0000256" key="2">
    <source>
        <dbReference type="ARBA" id="ARBA00009298"/>
    </source>
</evidence>
<dbReference type="AlphaFoldDB" id="I9B7B2"/>
<dbReference type="PATRIC" id="fig|1149862.3.peg.151"/>
<evidence type="ECO:0000313" key="10">
    <source>
        <dbReference type="Proteomes" id="UP000004324"/>
    </source>
</evidence>
<dbReference type="InterPro" id="IPR045865">
    <property type="entry name" value="ACT-like_dom_sf"/>
</dbReference>
<feature type="transmembrane region" description="Helical" evidence="7">
    <location>
        <begin position="115"/>
        <end position="133"/>
    </location>
</feature>
<organism evidence="9 10">
    <name type="scientific">Pelosinus fermentans B4</name>
    <dbReference type="NCBI Taxonomy" id="1149862"/>
    <lineage>
        <taxon>Bacteria</taxon>
        <taxon>Bacillati</taxon>
        <taxon>Bacillota</taxon>
        <taxon>Negativicutes</taxon>
        <taxon>Selenomonadales</taxon>
        <taxon>Sporomusaceae</taxon>
        <taxon>Pelosinus</taxon>
    </lineage>
</organism>
<evidence type="ECO:0000256" key="1">
    <source>
        <dbReference type="ARBA" id="ARBA00004651"/>
    </source>
</evidence>
<evidence type="ECO:0000256" key="7">
    <source>
        <dbReference type="SAM" id="Phobius"/>
    </source>
</evidence>
<keyword evidence="6 7" id="KW-0472">Membrane</keyword>
<evidence type="ECO:0000256" key="3">
    <source>
        <dbReference type="ARBA" id="ARBA00022475"/>
    </source>
</evidence>
<dbReference type="GO" id="GO:0005886">
    <property type="term" value="C:plasma membrane"/>
    <property type="evidence" value="ECO:0007669"/>
    <property type="project" value="UniProtKB-SubCell"/>
</dbReference>
<keyword evidence="10" id="KW-1185">Reference proteome</keyword>
<dbReference type="Gene3D" id="3.30.70.260">
    <property type="match status" value="1"/>
</dbReference>
<dbReference type="PANTHER" id="PTHR33778:SF1">
    <property type="entry name" value="MAGNESIUM TRANSPORTER YHID-RELATED"/>
    <property type="match status" value="1"/>
</dbReference>
<dbReference type="InterPro" id="IPR003416">
    <property type="entry name" value="MgtC/SapB/SrpB/YhiD_fam"/>
</dbReference>
<dbReference type="CDD" id="cd02116">
    <property type="entry name" value="ACT"/>
    <property type="match status" value="1"/>
</dbReference>
<sequence length="219" mass="23446">MGIEWEMAIRLLLASFLGGFIGYERESHHKAAGLRTHILVSIGSCLIMILSIKIYASVQGYTNADPTRLAAQVVSGIGFLGAGSIMKEGSTVRGLTTAASLWVVSGVGLAVGSGYYMGAFMTTAFVFLTLSILSRIEKKDHHSLVELAITTIDTPGQIGKIASILGVYGIQIRNVDVREQKELLKIVFTVYIPKEAGRNQVTVGLLNISGITNVAFDAQ</sequence>
<reference evidence="9 10" key="1">
    <citation type="journal article" date="2012" name="J. Bacteriol.">
        <title>Draft Genome Sequences for Two Metal-Reducing Pelosinus fermentans Strains Isolated from a Cr(VI)-Contaminated Site and for Type Strain R7.</title>
        <authorList>
            <person name="Brown S.D."/>
            <person name="Podar M."/>
            <person name="Klingeman D.M."/>
            <person name="Johnson C.M."/>
            <person name="Yang Z.K."/>
            <person name="Utturkar S.M."/>
            <person name="Land M.L."/>
            <person name="Mosher J.J."/>
            <person name="Hurt R.A.Jr."/>
            <person name="Phelps T.J."/>
            <person name="Palumbo A.V."/>
            <person name="Arkin A.P."/>
            <person name="Hazen T.C."/>
            <person name="Elias D.A."/>
        </authorList>
    </citation>
    <scope>NUCLEOTIDE SEQUENCE [LARGE SCALE GENOMIC DNA]</scope>
    <source>
        <strain evidence="9 10">B4</strain>
    </source>
</reference>
<accession>I9B7B2</accession>
<keyword evidence="4 7" id="KW-0812">Transmembrane</keyword>
<proteinExistence type="inferred from homology"/>
<comment type="similarity">
    <text evidence="2">Belongs to the MgtC/SapB family.</text>
</comment>
<name>I9B7B2_9FIRM</name>
<evidence type="ECO:0000256" key="5">
    <source>
        <dbReference type="ARBA" id="ARBA00022989"/>
    </source>
</evidence>
<dbReference type="RefSeq" id="WP_007930394.1">
    <property type="nucleotide sequence ID" value="NZ_AKVJ01000002.1"/>
</dbReference>
<gene>
    <name evidence="9" type="ORF">FB4_1874</name>
</gene>
<evidence type="ECO:0000313" key="9">
    <source>
        <dbReference type="EMBL" id="EIW21022.1"/>
    </source>
</evidence>
<comment type="subcellular location">
    <subcellularLocation>
        <location evidence="1">Cell membrane</location>
        <topology evidence="1">Multi-pass membrane protein</topology>
    </subcellularLocation>
</comment>
<dbReference type="InterPro" id="IPR049177">
    <property type="entry name" value="MgtC_SapB_SrpB_YhiD_N"/>
</dbReference>
<dbReference type="EMBL" id="AKVJ01000002">
    <property type="protein sequence ID" value="EIW21022.1"/>
    <property type="molecule type" value="Genomic_DNA"/>
</dbReference>
<evidence type="ECO:0000256" key="4">
    <source>
        <dbReference type="ARBA" id="ARBA00022692"/>
    </source>
</evidence>
<feature type="domain" description="MgtC/SapB/SrpB/YhiD N-terminal" evidence="8">
    <location>
        <begin position="11"/>
        <end position="138"/>
    </location>
</feature>
<evidence type="ECO:0000256" key="6">
    <source>
        <dbReference type="ARBA" id="ARBA00023136"/>
    </source>
</evidence>
<dbReference type="OrthoDB" id="9811198at2"/>
<feature type="transmembrane region" description="Helical" evidence="7">
    <location>
        <begin position="68"/>
        <end position="85"/>
    </location>
</feature>
<keyword evidence="5 7" id="KW-1133">Transmembrane helix</keyword>
<dbReference type="Pfam" id="PF02308">
    <property type="entry name" value="MgtC"/>
    <property type="match status" value="1"/>
</dbReference>
<dbReference type="PANTHER" id="PTHR33778">
    <property type="entry name" value="PROTEIN MGTC"/>
    <property type="match status" value="1"/>
</dbReference>
<dbReference type="PRINTS" id="PR01837">
    <property type="entry name" value="MGTCSAPBPROT"/>
</dbReference>
<comment type="caution">
    <text evidence="9">The sequence shown here is derived from an EMBL/GenBank/DDBJ whole genome shotgun (WGS) entry which is preliminary data.</text>
</comment>
<feature type="transmembrane region" description="Helical" evidence="7">
    <location>
        <begin position="7"/>
        <end position="24"/>
    </location>
</feature>
<protein>
    <submittedName>
        <fullName evidence="9">MgtC/SapB transporter</fullName>
    </submittedName>
</protein>
<dbReference type="SUPFAM" id="SSF55021">
    <property type="entry name" value="ACT-like"/>
    <property type="match status" value="1"/>
</dbReference>
<evidence type="ECO:0000259" key="8">
    <source>
        <dbReference type="Pfam" id="PF02308"/>
    </source>
</evidence>
<keyword evidence="3" id="KW-1003">Cell membrane</keyword>
<feature type="transmembrane region" description="Helical" evidence="7">
    <location>
        <begin position="36"/>
        <end position="56"/>
    </location>
</feature>
<dbReference type="Proteomes" id="UP000004324">
    <property type="component" value="Unassembled WGS sequence"/>
</dbReference>